<dbReference type="Proteomes" id="UP000030653">
    <property type="component" value="Unassembled WGS sequence"/>
</dbReference>
<feature type="compositionally biased region" description="Basic residues" evidence="6">
    <location>
        <begin position="741"/>
        <end position="753"/>
    </location>
</feature>
<dbReference type="RefSeq" id="XP_040627691.1">
    <property type="nucleotide sequence ID" value="XM_040770336.1"/>
</dbReference>
<evidence type="ECO:0000313" key="8">
    <source>
        <dbReference type="EMBL" id="EJU00794.1"/>
    </source>
</evidence>
<feature type="compositionally biased region" description="Basic and acidic residues" evidence="6">
    <location>
        <begin position="724"/>
        <end position="735"/>
    </location>
</feature>
<dbReference type="GO" id="GO:0007130">
    <property type="term" value="P:synaptonemal complex assembly"/>
    <property type="evidence" value="ECO:0007669"/>
    <property type="project" value="TreeGrafter"/>
</dbReference>
<organism evidence="8 9">
    <name type="scientific">Dacryopinax primogenitus (strain DJM 731)</name>
    <name type="common">Brown rot fungus</name>
    <dbReference type="NCBI Taxonomy" id="1858805"/>
    <lineage>
        <taxon>Eukaryota</taxon>
        <taxon>Fungi</taxon>
        <taxon>Dikarya</taxon>
        <taxon>Basidiomycota</taxon>
        <taxon>Agaricomycotina</taxon>
        <taxon>Dacrymycetes</taxon>
        <taxon>Dacrymycetales</taxon>
        <taxon>Dacrymycetaceae</taxon>
        <taxon>Dacryopinax</taxon>
    </lineage>
</organism>
<dbReference type="STRING" id="1858805.M5FWM9"/>
<evidence type="ECO:0000256" key="4">
    <source>
        <dbReference type="ARBA" id="ARBA00023242"/>
    </source>
</evidence>
<feature type="region of interest" description="Disordered" evidence="6">
    <location>
        <begin position="724"/>
        <end position="759"/>
    </location>
</feature>
<feature type="region of interest" description="Disordered" evidence="6">
    <location>
        <begin position="394"/>
        <end position="435"/>
    </location>
</feature>
<keyword evidence="4" id="KW-0539">Nucleus</keyword>
<dbReference type="GO" id="GO:0005694">
    <property type="term" value="C:chromosome"/>
    <property type="evidence" value="ECO:0007669"/>
    <property type="project" value="UniProtKB-SubCell"/>
</dbReference>
<evidence type="ECO:0000313" key="9">
    <source>
        <dbReference type="Proteomes" id="UP000030653"/>
    </source>
</evidence>
<keyword evidence="3" id="KW-0158">Chromosome</keyword>
<feature type="region of interest" description="Disordered" evidence="6">
    <location>
        <begin position="793"/>
        <end position="850"/>
    </location>
</feature>
<dbReference type="InterPro" id="IPR003511">
    <property type="entry name" value="HORMA_dom"/>
</dbReference>
<comment type="subcellular location">
    <subcellularLocation>
        <location evidence="2">Chromosome</location>
    </subcellularLocation>
    <subcellularLocation>
        <location evidence="1">Nucleus</location>
    </subcellularLocation>
</comment>
<feature type="domain" description="HORMA" evidence="7">
    <location>
        <begin position="87"/>
        <end position="333"/>
    </location>
</feature>
<evidence type="ECO:0000256" key="3">
    <source>
        <dbReference type="ARBA" id="ARBA00022454"/>
    </source>
</evidence>
<dbReference type="SUPFAM" id="SSF56019">
    <property type="entry name" value="The spindle assembly checkpoint protein mad2"/>
    <property type="match status" value="1"/>
</dbReference>
<evidence type="ECO:0000256" key="2">
    <source>
        <dbReference type="ARBA" id="ARBA00004286"/>
    </source>
</evidence>
<accession>M5FWM9</accession>
<dbReference type="PANTHER" id="PTHR48225:SF7">
    <property type="entry name" value="MEIOSIS-SPECIFIC PROTEIN HOP1"/>
    <property type="match status" value="1"/>
</dbReference>
<dbReference type="Gene3D" id="3.30.900.10">
    <property type="entry name" value="HORMA domain"/>
    <property type="match status" value="1"/>
</dbReference>
<name>M5FWM9_DACPD</name>
<dbReference type="SUPFAM" id="SSF57903">
    <property type="entry name" value="FYVE/PHD zinc finger"/>
    <property type="match status" value="1"/>
</dbReference>
<dbReference type="InterPro" id="IPR013083">
    <property type="entry name" value="Znf_RING/FYVE/PHD"/>
</dbReference>
<dbReference type="InterPro" id="IPR036570">
    <property type="entry name" value="HORMA_dom_sf"/>
</dbReference>
<reference evidence="8 9" key="1">
    <citation type="journal article" date="2012" name="Science">
        <title>The Paleozoic origin of enzymatic lignin decomposition reconstructed from 31 fungal genomes.</title>
        <authorList>
            <person name="Floudas D."/>
            <person name="Binder M."/>
            <person name="Riley R."/>
            <person name="Barry K."/>
            <person name="Blanchette R.A."/>
            <person name="Henrissat B."/>
            <person name="Martinez A.T."/>
            <person name="Otillar R."/>
            <person name="Spatafora J.W."/>
            <person name="Yadav J.S."/>
            <person name="Aerts A."/>
            <person name="Benoit I."/>
            <person name="Boyd A."/>
            <person name="Carlson A."/>
            <person name="Copeland A."/>
            <person name="Coutinho P.M."/>
            <person name="de Vries R.P."/>
            <person name="Ferreira P."/>
            <person name="Findley K."/>
            <person name="Foster B."/>
            <person name="Gaskell J."/>
            <person name="Glotzer D."/>
            <person name="Gorecki P."/>
            <person name="Heitman J."/>
            <person name="Hesse C."/>
            <person name="Hori C."/>
            <person name="Igarashi K."/>
            <person name="Jurgens J.A."/>
            <person name="Kallen N."/>
            <person name="Kersten P."/>
            <person name="Kohler A."/>
            <person name="Kuees U."/>
            <person name="Kumar T.K.A."/>
            <person name="Kuo A."/>
            <person name="LaButti K."/>
            <person name="Larrondo L.F."/>
            <person name="Lindquist E."/>
            <person name="Ling A."/>
            <person name="Lombard V."/>
            <person name="Lucas S."/>
            <person name="Lundell T."/>
            <person name="Martin R."/>
            <person name="McLaughlin D.J."/>
            <person name="Morgenstern I."/>
            <person name="Morin E."/>
            <person name="Murat C."/>
            <person name="Nagy L.G."/>
            <person name="Nolan M."/>
            <person name="Ohm R.A."/>
            <person name="Patyshakuliyeva A."/>
            <person name="Rokas A."/>
            <person name="Ruiz-Duenas F.J."/>
            <person name="Sabat G."/>
            <person name="Salamov A."/>
            <person name="Samejima M."/>
            <person name="Schmutz J."/>
            <person name="Slot J.C."/>
            <person name="St John F."/>
            <person name="Stenlid J."/>
            <person name="Sun H."/>
            <person name="Sun S."/>
            <person name="Syed K."/>
            <person name="Tsang A."/>
            <person name="Wiebenga A."/>
            <person name="Young D."/>
            <person name="Pisabarro A."/>
            <person name="Eastwood D.C."/>
            <person name="Martin F."/>
            <person name="Cullen D."/>
            <person name="Grigoriev I.V."/>
            <person name="Hibbett D.S."/>
        </authorList>
    </citation>
    <scope>NUCLEOTIDE SEQUENCE [LARGE SCALE GENOMIC DNA]</scope>
    <source>
        <strain evidence="8 9">DJM-731 SS1</strain>
    </source>
</reference>
<dbReference type="PROSITE" id="PS50815">
    <property type="entry name" value="HORMA"/>
    <property type="match status" value="1"/>
</dbReference>
<dbReference type="InterPro" id="IPR051294">
    <property type="entry name" value="HORMA_MeioticProgression"/>
</dbReference>
<sequence>MNTIYCDGGRQHVGGTSTTSKWVTQYHFGARAAKFCVTQIGSSHVHVLLRSVYQPLLSGVWLTIALSPVTPPFHFHMLSQARTITQEQSVQTVKQLLSAWFNCIAWIRNLLPADHFVDGSITNDPLSQSHNTSSLSRSNRVQLKTVKRGHSGAGDRLLDYLENGIFDALEKQYLRSFMFVVYLDPNDPNNIIESFTFSFTYHTIPGTNTVVPIMNGLHSDKEHILIARRSNALQAVTKGKVPTLREVRESVQTLVKRLIMMTQSMDELPPQRYVTFKLFYVDGTPDDYEPPFFRAADAEKDRFFFATHNAIERPDKIAIGALNTSFHGVTLTFASVCNTLPKQHDDLPFDTDIPVQVLSTQQRQAHQLQEMKAQQGDSLSRRVIWEAEGRAYTHDSLCDGDGEPDPDFDGLAPDLSEEQPVGFRDEDGRVGPMQSSDTAMDLEEAAHAGSPENDADFENQYKAGISSPYKIQILSIPQIRLRHKSMSDPTQRLRSRLQGMGGLIGMSETMLTAGINTLNLNAITFDEGSGDIDMGNGDYSSVNAMQEPRSERSLRPRGPKTGPPNSTSHPQRPNADISNEDERNCCCGIRLRVKKDIEDTSNWCQCEGPCEKWYHLWCIGYNDVEEFHHDYPELRPNTKPWLCFECCFRENSLVALLSEDEKQEKIADFKDLALFRLVLKLFIQPNNLPDGPSALRKRLGCLTSAGNLIWQRLEKEGLIIREGLDGADGGHEDSRTNATRPKPKSKQKARRAGPVKYVVSRHQAKKGCTKYFDKSYKLEEQIMGLKELRRGVRTEKKRKNTSDDETDGEPAAGSVDSQTQLEENVVPLFSLSTNTRRQEKELRYRPNKKLKVSLAQHPIGAAT</sequence>
<dbReference type="AlphaFoldDB" id="M5FWM9"/>
<evidence type="ECO:0000256" key="1">
    <source>
        <dbReference type="ARBA" id="ARBA00004123"/>
    </source>
</evidence>
<keyword evidence="9" id="KW-1185">Reference proteome</keyword>
<proteinExistence type="predicted"/>
<feature type="compositionally biased region" description="Acidic residues" evidence="6">
    <location>
        <begin position="398"/>
        <end position="408"/>
    </location>
</feature>
<dbReference type="Gene3D" id="3.30.40.10">
    <property type="entry name" value="Zinc/RING finger domain, C3HC4 (zinc finger)"/>
    <property type="match status" value="1"/>
</dbReference>
<dbReference type="InterPro" id="IPR011011">
    <property type="entry name" value="Znf_FYVE_PHD"/>
</dbReference>
<evidence type="ECO:0000256" key="6">
    <source>
        <dbReference type="SAM" id="MobiDB-lite"/>
    </source>
</evidence>
<dbReference type="GO" id="GO:0003677">
    <property type="term" value="F:DNA binding"/>
    <property type="evidence" value="ECO:0007669"/>
    <property type="project" value="UniProtKB-KW"/>
</dbReference>
<dbReference type="GeneID" id="63685398"/>
<keyword evidence="5" id="KW-0469">Meiosis</keyword>
<dbReference type="HOGENOM" id="CLU_014668_0_0_1"/>
<dbReference type="Pfam" id="PF02301">
    <property type="entry name" value="HORMA"/>
    <property type="match status" value="1"/>
</dbReference>
<gene>
    <name evidence="8" type="ORF">DACRYDRAFT_117196</name>
</gene>
<dbReference type="GO" id="GO:0005634">
    <property type="term" value="C:nucleus"/>
    <property type="evidence" value="ECO:0007669"/>
    <property type="project" value="UniProtKB-SubCell"/>
</dbReference>
<dbReference type="OrthoDB" id="1928087at2759"/>
<evidence type="ECO:0000259" key="7">
    <source>
        <dbReference type="PROSITE" id="PS50815"/>
    </source>
</evidence>
<keyword evidence="8" id="KW-0238">DNA-binding</keyword>
<feature type="region of interest" description="Disordered" evidence="6">
    <location>
        <begin position="527"/>
        <end position="577"/>
    </location>
</feature>
<dbReference type="EMBL" id="JH795866">
    <property type="protein sequence ID" value="EJU00794.1"/>
    <property type="molecule type" value="Genomic_DNA"/>
</dbReference>
<protein>
    <submittedName>
        <fullName evidence="8">DNA-binding protein</fullName>
    </submittedName>
</protein>
<dbReference type="PANTHER" id="PTHR48225">
    <property type="entry name" value="HORMA DOMAIN-CONTAINING PROTEIN 1"/>
    <property type="match status" value="1"/>
</dbReference>
<evidence type="ECO:0000256" key="5">
    <source>
        <dbReference type="ARBA" id="ARBA00023254"/>
    </source>
</evidence>
<dbReference type="GO" id="GO:0051598">
    <property type="term" value="P:meiotic recombination checkpoint signaling"/>
    <property type="evidence" value="ECO:0007669"/>
    <property type="project" value="TreeGrafter"/>
</dbReference>